<comment type="caution">
    <text evidence="4">The sequence shown here is derived from an EMBL/GenBank/DDBJ whole genome shotgun (WGS) entry which is preliminary data.</text>
</comment>
<dbReference type="RefSeq" id="WP_020886066.1">
    <property type="nucleotide sequence ID" value="NZ_ATHI01000004.1"/>
</dbReference>
<accession>S7UN92</accession>
<dbReference type="InterPro" id="IPR011990">
    <property type="entry name" value="TPR-like_helical_dom_sf"/>
</dbReference>
<protein>
    <submittedName>
        <fullName evidence="4">Tetratricopeptide TPR_2 repeat-containing protein</fullName>
    </submittedName>
</protein>
<dbReference type="AlphaFoldDB" id="S7UN92"/>
<feature type="signal peptide" evidence="3">
    <location>
        <begin position="1"/>
        <end position="23"/>
    </location>
</feature>
<keyword evidence="5" id="KW-1185">Reference proteome</keyword>
<dbReference type="Gene3D" id="1.25.40.10">
    <property type="entry name" value="Tetratricopeptide repeat domain"/>
    <property type="match status" value="2"/>
</dbReference>
<evidence type="ECO:0000313" key="5">
    <source>
        <dbReference type="Proteomes" id="UP000014975"/>
    </source>
</evidence>
<dbReference type="PATRIC" id="fig|1121439.3.peg.568"/>
<name>S7UN92_9BACT</name>
<proteinExistence type="predicted"/>
<dbReference type="OrthoDB" id="5431573at2"/>
<reference evidence="4 5" key="1">
    <citation type="journal article" date="2013" name="Genome Announc.">
        <title>Draft genome sequences for three mercury-methylating, sulfate-reducing bacteria.</title>
        <authorList>
            <person name="Brown S.D."/>
            <person name="Hurt R.A.Jr."/>
            <person name="Gilmour C.C."/>
            <person name="Elias D.A."/>
        </authorList>
    </citation>
    <scope>NUCLEOTIDE SEQUENCE [LARGE SCALE GENOMIC DNA]</scope>
    <source>
        <strain evidence="4 5">DSM 16529</strain>
    </source>
</reference>
<dbReference type="SMART" id="SM00028">
    <property type="entry name" value="TPR"/>
    <property type="match status" value="5"/>
</dbReference>
<dbReference type="InterPro" id="IPR019734">
    <property type="entry name" value="TPR_rpt"/>
</dbReference>
<dbReference type="eggNOG" id="COG0457">
    <property type="taxonomic scope" value="Bacteria"/>
</dbReference>
<dbReference type="SUPFAM" id="SSF48452">
    <property type="entry name" value="TPR-like"/>
    <property type="match status" value="2"/>
</dbReference>
<dbReference type="Proteomes" id="UP000014975">
    <property type="component" value="Unassembled WGS sequence"/>
</dbReference>
<dbReference type="STRING" id="1121439.dsat_2180"/>
<evidence type="ECO:0000256" key="1">
    <source>
        <dbReference type="ARBA" id="ARBA00022737"/>
    </source>
</evidence>
<keyword evidence="1" id="KW-0677">Repeat</keyword>
<dbReference type="PANTHER" id="PTHR45641">
    <property type="entry name" value="TETRATRICOPEPTIDE REPEAT PROTEIN (AFU_ORTHOLOGUE AFUA_6G03870)"/>
    <property type="match status" value="1"/>
</dbReference>
<dbReference type="PANTHER" id="PTHR45641:SF19">
    <property type="entry name" value="NEPHROCYSTIN-3"/>
    <property type="match status" value="1"/>
</dbReference>
<gene>
    <name evidence="4" type="ORF">dsat_2180</name>
</gene>
<keyword evidence="2" id="KW-0802">TPR repeat</keyword>
<organism evidence="4 5">
    <name type="scientific">Alkalidesulfovibrio alkalitolerans DSM 16529</name>
    <dbReference type="NCBI Taxonomy" id="1121439"/>
    <lineage>
        <taxon>Bacteria</taxon>
        <taxon>Pseudomonadati</taxon>
        <taxon>Thermodesulfobacteriota</taxon>
        <taxon>Desulfovibrionia</taxon>
        <taxon>Desulfovibrionales</taxon>
        <taxon>Desulfovibrionaceae</taxon>
        <taxon>Alkalidesulfovibrio</taxon>
    </lineage>
</organism>
<evidence type="ECO:0000313" key="4">
    <source>
        <dbReference type="EMBL" id="EPR35479.1"/>
    </source>
</evidence>
<dbReference type="Pfam" id="PF13424">
    <property type="entry name" value="TPR_12"/>
    <property type="match status" value="1"/>
</dbReference>
<dbReference type="Pfam" id="PF13432">
    <property type="entry name" value="TPR_16"/>
    <property type="match status" value="1"/>
</dbReference>
<dbReference type="EMBL" id="ATHI01000004">
    <property type="protein sequence ID" value="EPR35479.1"/>
    <property type="molecule type" value="Genomic_DNA"/>
</dbReference>
<feature type="chain" id="PRO_5004557689" evidence="3">
    <location>
        <begin position="24"/>
        <end position="382"/>
    </location>
</feature>
<evidence type="ECO:0000256" key="3">
    <source>
        <dbReference type="SAM" id="SignalP"/>
    </source>
</evidence>
<keyword evidence="3" id="KW-0732">Signal</keyword>
<evidence type="ECO:0000256" key="2">
    <source>
        <dbReference type="ARBA" id="ARBA00022803"/>
    </source>
</evidence>
<sequence length="382" mass="41370">MRMALTIMLFAAALLVFSTNATAGDAEPCGDVNALLARLEPDVDVGRRIFERGYRERAQVARDVYDALSRLAPNDPVWESVRTDLCEGRLMDVRTALSFAAKDDHIGEKLFALAGVDYLAREYGSAAGNYIEAVQRKPDDPGFLAALGRMHYLAGEYAQAAPLFARAWRIEEDKNGQTVRAAELAEWVGDAHLALGDASFAAKVYEEAAVLYAETLGEEATSVGIALGKQGTALLEMQRLDQAEETLRQALAVLHASHGPDNPLVAETLRSLALAREQRREYGAAGELYLSALVSASNWYGIEAPELAPYLFGLGVARFHLGEYETALAALREARGAAIELYGPQARDLMEIGGYIALVEDALARRDRENAAPGQGDAPVSR</sequence>